<sequence length="181" mass="20550">MSVKSSRRRYRINYWLFFPVLGALLLAAIPPQAEAGPKQLPLPTTLGEMRLDHSLQGQEALKDIFRLHGKTFDLKDGYVGHYSNKAAKAMVWVSESKNQDQSRQLLQMMAAEIRRGRGPYSNFQEFDVNGKVVYSVDGQGQQHYFYGSGKRNVWLAVDPPAAQKALHELLMKIKPFEVTKP</sequence>
<accession>A0A932GS84</accession>
<dbReference type="EMBL" id="JACPSX010000269">
    <property type="protein sequence ID" value="MBI3016169.1"/>
    <property type="molecule type" value="Genomic_DNA"/>
</dbReference>
<name>A0A932GS84_UNCTE</name>
<proteinExistence type="predicted"/>
<gene>
    <name evidence="1" type="ORF">HYY65_14155</name>
</gene>
<evidence type="ECO:0000313" key="1">
    <source>
        <dbReference type="EMBL" id="MBI3016169.1"/>
    </source>
</evidence>
<dbReference type="AlphaFoldDB" id="A0A932GS84"/>
<organism evidence="1 2">
    <name type="scientific">Tectimicrobiota bacterium</name>
    <dbReference type="NCBI Taxonomy" id="2528274"/>
    <lineage>
        <taxon>Bacteria</taxon>
        <taxon>Pseudomonadati</taxon>
        <taxon>Nitrospinota/Tectimicrobiota group</taxon>
        <taxon>Candidatus Tectimicrobiota</taxon>
    </lineage>
</organism>
<comment type="caution">
    <text evidence="1">The sequence shown here is derived from an EMBL/GenBank/DDBJ whole genome shotgun (WGS) entry which is preliminary data.</text>
</comment>
<reference evidence="1" key="1">
    <citation type="submission" date="2020-07" db="EMBL/GenBank/DDBJ databases">
        <title>Huge and variable diversity of episymbiotic CPR bacteria and DPANN archaea in groundwater ecosystems.</title>
        <authorList>
            <person name="He C.Y."/>
            <person name="Keren R."/>
            <person name="Whittaker M."/>
            <person name="Farag I.F."/>
            <person name="Doudna J."/>
            <person name="Cate J.H.D."/>
            <person name="Banfield J.F."/>
        </authorList>
    </citation>
    <scope>NUCLEOTIDE SEQUENCE</scope>
    <source>
        <strain evidence="1">NC_groundwater_717_Ag_S-0.2um_59_8</strain>
    </source>
</reference>
<dbReference type="Proteomes" id="UP000741360">
    <property type="component" value="Unassembled WGS sequence"/>
</dbReference>
<protein>
    <submittedName>
        <fullName evidence="1">Uncharacterized protein</fullName>
    </submittedName>
</protein>
<evidence type="ECO:0000313" key="2">
    <source>
        <dbReference type="Proteomes" id="UP000741360"/>
    </source>
</evidence>